<dbReference type="RefSeq" id="WP_094095851.1">
    <property type="nucleotide sequence ID" value="NZ_BMHF01000025.1"/>
</dbReference>
<dbReference type="Pfam" id="PF13487">
    <property type="entry name" value="HD_5"/>
    <property type="match status" value="1"/>
</dbReference>
<name>A0ABQ1GXS3_9BACL</name>
<dbReference type="NCBIfam" id="TIGR00277">
    <property type="entry name" value="HDIG"/>
    <property type="match status" value="1"/>
</dbReference>
<dbReference type="Gene3D" id="1.10.3210.10">
    <property type="entry name" value="Hypothetical protein af1432"/>
    <property type="match status" value="1"/>
</dbReference>
<protein>
    <submittedName>
        <fullName evidence="2">HD family phosphohydrolase</fullName>
    </submittedName>
</protein>
<sequence>MRMHVMELRPGDRVTEDIFNSFGVFVLQRGAELTDEAIVKLVQHGIDYVDIELRIKDISSSPDQPDQPLSVSLLNLKPKFEGAIDVFETLFLESLANGKFSDEGIDETLKPLMNDLMAQKDVVSLLMMFNHQDEYTYNHSLQVGLLSFYIANWMGYEKDEAYRIGKAGYLHDMGKCMIPPHILNKPGRLTDEEFEFIKKHTHYGYELILNSTGDETAALVARQHHERDDGTGYPYGLFKEEIHPYARITAVADTYSAMTSKRVYQSKKEQLTTLQELYKLSFGQLSGEAVQALIRHLIPNFIGKKVLLTTGETGHIVMTNHSDFFRPLVKTETRFADLSKEPETAIQEVFM</sequence>
<dbReference type="InterPro" id="IPR037522">
    <property type="entry name" value="HD_GYP_dom"/>
</dbReference>
<dbReference type="PANTHER" id="PTHR43155">
    <property type="entry name" value="CYCLIC DI-GMP PHOSPHODIESTERASE PA4108-RELATED"/>
    <property type="match status" value="1"/>
</dbReference>
<dbReference type="PANTHER" id="PTHR43155:SF2">
    <property type="entry name" value="CYCLIC DI-GMP PHOSPHODIESTERASE PA4108"/>
    <property type="match status" value="1"/>
</dbReference>
<proteinExistence type="predicted"/>
<dbReference type="PROSITE" id="PS51832">
    <property type="entry name" value="HD_GYP"/>
    <property type="match status" value="1"/>
</dbReference>
<dbReference type="EMBL" id="BMHF01000025">
    <property type="protein sequence ID" value="GGA52562.1"/>
    <property type="molecule type" value="Genomic_DNA"/>
</dbReference>
<dbReference type="Proteomes" id="UP000609323">
    <property type="component" value="Unassembled WGS sequence"/>
</dbReference>
<reference evidence="3" key="1">
    <citation type="journal article" date="2019" name="Int. J. Syst. Evol. Microbiol.">
        <title>The Global Catalogue of Microorganisms (GCM) 10K type strain sequencing project: providing services to taxonomists for standard genome sequencing and annotation.</title>
        <authorList>
            <consortium name="The Broad Institute Genomics Platform"/>
            <consortium name="The Broad Institute Genome Sequencing Center for Infectious Disease"/>
            <person name="Wu L."/>
            <person name="Ma J."/>
        </authorList>
    </citation>
    <scope>NUCLEOTIDE SEQUENCE [LARGE SCALE GENOMIC DNA]</scope>
    <source>
        <strain evidence="3">CGMCC 1.15044</strain>
    </source>
</reference>
<dbReference type="CDD" id="cd00077">
    <property type="entry name" value="HDc"/>
    <property type="match status" value="1"/>
</dbReference>
<dbReference type="InterPro" id="IPR003607">
    <property type="entry name" value="HD/PDEase_dom"/>
</dbReference>
<organism evidence="2 3">
    <name type="scientific">Paenibacillus physcomitrellae</name>
    <dbReference type="NCBI Taxonomy" id="1619311"/>
    <lineage>
        <taxon>Bacteria</taxon>
        <taxon>Bacillati</taxon>
        <taxon>Bacillota</taxon>
        <taxon>Bacilli</taxon>
        <taxon>Bacillales</taxon>
        <taxon>Paenibacillaceae</taxon>
        <taxon>Paenibacillus</taxon>
    </lineage>
</organism>
<evidence type="ECO:0000313" key="3">
    <source>
        <dbReference type="Proteomes" id="UP000609323"/>
    </source>
</evidence>
<evidence type="ECO:0000259" key="1">
    <source>
        <dbReference type="PROSITE" id="PS51832"/>
    </source>
</evidence>
<dbReference type="SMART" id="SM00471">
    <property type="entry name" value="HDc"/>
    <property type="match status" value="1"/>
</dbReference>
<keyword evidence="3" id="KW-1185">Reference proteome</keyword>
<comment type="caution">
    <text evidence="2">The sequence shown here is derived from an EMBL/GenBank/DDBJ whole genome shotgun (WGS) entry which is preliminary data.</text>
</comment>
<dbReference type="InterPro" id="IPR006675">
    <property type="entry name" value="HDIG_dom"/>
</dbReference>
<dbReference type="SUPFAM" id="SSF109604">
    <property type="entry name" value="HD-domain/PDEase-like"/>
    <property type="match status" value="1"/>
</dbReference>
<gene>
    <name evidence="2" type="ORF">GCM10010917_42230</name>
</gene>
<feature type="domain" description="HD-GYP" evidence="1">
    <location>
        <begin position="114"/>
        <end position="309"/>
    </location>
</feature>
<evidence type="ECO:0000313" key="2">
    <source>
        <dbReference type="EMBL" id="GGA52562.1"/>
    </source>
</evidence>
<accession>A0ABQ1GXS3</accession>